<keyword evidence="1" id="KW-0240">DNA-directed RNA polymerase</keyword>
<keyword evidence="2" id="KW-0804">Transcription</keyword>
<dbReference type="Pfam" id="PF01193">
    <property type="entry name" value="RNA_pol_L"/>
    <property type="match status" value="1"/>
</dbReference>
<organism evidence="4">
    <name type="scientific">viral metagenome</name>
    <dbReference type="NCBI Taxonomy" id="1070528"/>
    <lineage>
        <taxon>unclassified sequences</taxon>
        <taxon>metagenomes</taxon>
        <taxon>organismal metagenomes</taxon>
    </lineage>
</organism>
<dbReference type="GO" id="GO:0000428">
    <property type="term" value="C:DNA-directed RNA polymerase complex"/>
    <property type="evidence" value="ECO:0007669"/>
    <property type="project" value="UniProtKB-KW"/>
</dbReference>
<dbReference type="AlphaFoldDB" id="A0A6C0CWP8"/>
<dbReference type="InterPro" id="IPR036603">
    <property type="entry name" value="RBP11-like"/>
</dbReference>
<dbReference type="GO" id="GO:0003899">
    <property type="term" value="F:DNA-directed RNA polymerase activity"/>
    <property type="evidence" value="ECO:0007669"/>
    <property type="project" value="InterPro"/>
</dbReference>
<evidence type="ECO:0000259" key="3">
    <source>
        <dbReference type="SMART" id="SM00662"/>
    </source>
</evidence>
<proteinExistence type="predicted"/>
<name>A0A6C0CWP8_9ZZZZ</name>
<reference evidence="4" key="1">
    <citation type="journal article" date="2020" name="Nature">
        <title>Giant virus diversity and host interactions through global metagenomics.</title>
        <authorList>
            <person name="Schulz F."/>
            <person name="Roux S."/>
            <person name="Paez-Espino D."/>
            <person name="Jungbluth S."/>
            <person name="Walsh D.A."/>
            <person name="Denef V.J."/>
            <person name="McMahon K.D."/>
            <person name="Konstantinidis K.T."/>
            <person name="Eloe-Fadrosh E.A."/>
            <person name="Kyrpides N.C."/>
            <person name="Woyke T."/>
        </authorList>
    </citation>
    <scope>NUCLEOTIDE SEQUENCE</scope>
    <source>
        <strain evidence="4">GVMAG-M-3300022752-66</strain>
    </source>
</reference>
<sequence>MNPHIEKLVEDNGVLTFTLNGVNVSLANAIRRTILSDIKTVVFRTSPYEENKSNILVNTTRFNNEIIKQRLSCIPIHIDDLDMPLENYIMEVNVENTTDTIMYVTTEDFKIKNKTTDQYLSEKDVHNIFPPNELTGYYIDFVRLRPKISDEIPGEKIHLTCEFSIDSAKTDGSFNVISTCSYQYTVDNDQMEVELDKKKQQWKDKGLGKDEVVFESENWKLLEGKRIVKKDSFDFIIQTIGVFDNRSLVKKACNILISKLEKLDTIIDTDDIEINPSDNTMKNSFDIILENEDYTIGKVTEFLLYAKFFEDLKTLSYCGFKKMHPHDTDSIIRVAFKETTEKATVKQNLKSCVNDAVTIYKNIMKKF</sequence>
<dbReference type="SMART" id="SM00662">
    <property type="entry name" value="RPOLD"/>
    <property type="match status" value="1"/>
</dbReference>
<dbReference type="PANTHER" id="PTHR11800:SF2">
    <property type="entry name" value="DNA-DIRECTED RNA POLYMERASE II SUBUNIT RPB3"/>
    <property type="match status" value="1"/>
</dbReference>
<accession>A0A6C0CWP8</accession>
<dbReference type="Gene3D" id="2.170.120.12">
    <property type="entry name" value="DNA-directed RNA polymerase, insert domain"/>
    <property type="match status" value="1"/>
</dbReference>
<dbReference type="Gene3D" id="3.30.1360.10">
    <property type="entry name" value="RNA polymerase, RBP11-like subunit"/>
    <property type="match status" value="2"/>
</dbReference>
<dbReference type="GO" id="GO:0046983">
    <property type="term" value="F:protein dimerization activity"/>
    <property type="evidence" value="ECO:0007669"/>
    <property type="project" value="InterPro"/>
</dbReference>
<evidence type="ECO:0000313" key="4">
    <source>
        <dbReference type="EMBL" id="QHT08370.1"/>
    </source>
</evidence>
<dbReference type="SUPFAM" id="SSF55257">
    <property type="entry name" value="RBP11-like subunits of RNA polymerase"/>
    <property type="match status" value="2"/>
</dbReference>
<dbReference type="PANTHER" id="PTHR11800">
    <property type="entry name" value="DNA-DIRECTED RNA POLYMERASE"/>
    <property type="match status" value="1"/>
</dbReference>
<feature type="domain" description="DNA-directed RNA polymerase RpoA/D/Rpb3-type" evidence="3">
    <location>
        <begin position="14"/>
        <end position="266"/>
    </location>
</feature>
<dbReference type="InterPro" id="IPR050518">
    <property type="entry name" value="Rpo3/RPB3_RNA_Pol_subunit"/>
</dbReference>
<dbReference type="GO" id="GO:0006351">
    <property type="term" value="P:DNA-templated transcription"/>
    <property type="evidence" value="ECO:0007669"/>
    <property type="project" value="InterPro"/>
</dbReference>
<dbReference type="EMBL" id="MN739494">
    <property type="protein sequence ID" value="QHT08370.1"/>
    <property type="molecule type" value="Genomic_DNA"/>
</dbReference>
<protein>
    <recommendedName>
        <fullName evidence="3">DNA-directed RNA polymerase RpoA/D/Rpb3-type domain-containing protein</fullName>
    </recommendedName>
</protein>
<evidence type="ECO:0000256" key="1">
    <source>
        <dbReference type="ARBA" id="ARBA00022478"/>
    </source>
</evidence>
<evidence type="ECO:0000256" key="2">
    <source>
        <dbReference type="ARBA" id="ARBA00023163"/>
    </source>
</evidence>
<dbReference type="InterPro" id="IPR011263">
    <property type="entry name" value="DNA-dir_RNA_pol_RpoA/D/Rpb3"/>
</dbReference>
<dbReference type="InterPro" id="IPR036643">
    <property type="entry name" value="RNApol_insert_sf"/>
</dbReference>